<keyword evidence="2" id="KW-0472">Membrane</keyword>
<comment type="caution">
    <text evidence="4">The sequence shown here is derived from an EMBL/GenBank/DDBJ whole genome shotgun (WGS) entry which is preliminary data.</text>
</comment>
<keyword evidence="2" id="KW-0812">Transmembrane</keyword>
<keyword evidence="2" id="KW-1133">Transmembrane helix</keyword>
<feature type="region of interest" description="Disordered" evidence="1">
    <location>
        <begin position="211"/>
        <end position="233"/>
    </location>
</feature>
<evidence type="ECO:0000256" key="3">
    <source>
        <dbReference type="SAM" id="SignalP"/>
    </source>
</evidence>
<keyword evidence="3" id="KW-0732">Signal</keyword>
<organism evidence="4 5">
    <name type="scientific">Colletotrichum kahawae</name>
    <name type="common">Coffee berry disease fungus</name>
    <dbReference type="NCBI Taxonomy" id="34407"/>
    <lineage>
        <taxon>Eukaryota</taxon>
        <taxon>Fungi</taxon>
        <taxon>Dikarya</taxon>
        <taxon>Ascomycota</taxon>
        <taxon>Pezizomycotina</taxon>
        <taxon>Sordariomycetes</taxon>
        <taxon>Hypocreomycetidae</taxon>
        <taxon>Glomerellales</taxon>
        <taxon>Glomerellaceae</taxon>
        <taxon>Colletotrichum</taxon>
        <taxon>Colletotrichum gloeosporioides species complex</taxon>
    </lineage>
</organism>
<feature type="transmembrane region" description="Helical" evidence="2">
    <location>
        <begin position="242"/>
        <end position="268"/>
    </location>
</feature>
<evidence type="ECO:0000313" key="4">
    <source>
        <dbReference type="EMBL" id="KAK2775142.1"/>
    </source>
</evidence>
<proteinExistence type="predicted"/>
<feature type="signal peptide" evidence="3">
    <location>
        <begin position="1"/>
        <end position="18"/>
    </location>
</feature>
<keyword evidence="5" id="KW-1185">Reference proteome</keyword>
<evidence type="ECO:0000256" key="1">
    <source>
        <dbReference type="SAM" id="MobiDB-lite"/>
    </source>
</evidence>
<name>A0AAE0DC43_COLKA</name>
<protein>
    <recommendedName>
        <fullName evidence="6">Secreted protein</fullName>
    </recommendedName>
</protein>
<dbReference type="AlphaFoldDB" id="A0AAE0DC43"/>
<gene>
    <name evidence="4" type="ORF">CKAH01_12899</name>
</gene>
<evidence type="ECO:0000313" key="5">
    <source>
        <dbReference type="Proteomes" id="UP001281614"/>
    </source>
</evidence>
<sequence length="275" mass="30659">MLRLLLMIFLLILATQWGNKTTSGRGRREAVEYRGVLRMSSRWTEFCLARFGIGSGVGFFLGQAVHCARCNRRIWRRGPFLQIVDCSSSSSRSRPSSQGGREQRTEVEGRRRFGPFHDALGVKGQVELSRRERCRFCCMEGLDAREKGRGEATVLPEVEAEVQAQNGAVRTVRCSSARSVPCGCVGCSSESYYFFFRLLVSLELRFGGREQRGKGLGKTGLEGSESTTTSEKDRAKCTSKPLWLIPSTVLLFLFLSSSFLSLAGLGWFGARRTSH</sequence>
<feature type="compositionally biased region" description="Low complexity" evidence="1">
    <location>
        <begin position="87"/>
        <end position="97"/>
    </location>
</feature>
<reference evidence="4" key="1">
    <citation type="submission" date="2023-02" db="EMBL/GenBank/DDBJ databases">
        <title>Colletotrichum kahawae CIFC_Que2 genome sequencing and assembly.</title>
        <authorList>
            <person name="Baroncelli R."/>
        </authorList>
    </citation>
    <scope>NUCLEOTIDE SEQUENCE</scope>
    <source>
        <strain evidence="4">CIFC_Que2</strain>
    </source>
</reference>
<evidence type="ECO:0000256" key="2">
    <source>
        <dbReference type="SAM" id="Phobius"/>
    </source>
</evidence>
<accession>A0AAE0DC43</accession>
<dbReference type="Proteomes" id="UP001281614">
    <property type="component" value="Unassembled WGS sequence"/>
</dbReference>
<feature type="region of interest" description="Disordered" evidence="1">
    <location>
        <begin position="86"/>
        <end position="108"/>
    </location>
</feature>
<feature type="chain" id="PRO_5042193764" description="Secreted protein" evidence="3">
    <location>
        <begin position="19"/>
        <end position="275"/>
    </location>
</feature>
<evidence type="ECO:0008006" key="6">
    <source>
        <dbReference type="Google" id="ProtNLM"/>
    </source>
</evidence>
<dbReference type="EMBL" id="VYYT01000039">
    <property type="protein sequence ID" value="KAK2775142.1"/>
    <property type="molecule type" value="Genomic_DNA"/>
</dbReference>